<organism evidence="7 8">
    <name type="scientific">Cherax quadricarinatus</name>
    <name type="common">Australian red claw crayfish</name>
    <dbReference type="NCBI Taxonomy" id="27406"/>
    <lineage>
        <taxon>Eukaryota</taxon>
        <taxon>Metazoa</taxon>
        <taxon>Ecdysozoa</taxon>
        <taxon>Arthropoda</taxon>
        <taxon>Crustacea</taxon>
        <taxon>Multicrustacea</taxon>
        <taxon>Malacostraca</taxon>
        <taxon>Eumalacostraca</taxon>
        <taxon>Eucarida</taxon>
        <taxon>Decapoda</taxon>
        <taxon>Pleocyemata</taxon>
        <taxon>Astacidea</taxon>
        <taxon>Parastacoidea</taxon>
        <taxon>Parastacidae</taxon>
        <taxon>Cherax</taxon>
    </lineage>
</organism>
<feature type="non-terminal residue" evidence="7">
    <location>
        <position position="1"/>
    </location>
</feature>
<dbReference type="InterPro" id="IPR009829">
    <property type="entry name" value="SKA1"/>
</dbReference>
<dbReference type="GO" id="GO:0031110">
    <property type="term" value="P:regulation of microtubule polymerization or depolymerization"/>
    <property type="evidence" value="ECO:0007669"/>
    <property type="project" value="TreeGrafter"/>
</dbReference>
<dbReference type="PANTHER" id="PTHR28573">
    <property type="entry name" value="SPINDLE AND KINETOCHORE-ASSOCIATED PROTEIN 1"/>
    <property type="match status" value="1"/>
</dbReference>
<comment type="similarity">
    <text evidence="1">Belongs to the SKA1 family.</text>
</comment>
<dbReference type="Proteomes" id="UP001445076">
    <property type="component" value="Unassembled WGS sequence"/>
</dbReference>
<dbReference type="AlphaFoldDB" id="A0AAW0XW98"/>
<evidence type="ECO:0000256" key="6">
    <source>
        <dbReference type="SAM" id="MobiDB-lite"/>
    </source>
</evidence>
<evidence type="ECO:0000313" key="7">
    <source>
        <dbReference type="EMBL" id="KAK8743935.1"/>
    </source>
</evidence>
<dbReference type="GO" id="GO:0072686">
    <property type="term" value="C:mitotic spindle"/>
    <property type="evidence" value="ECO:0007669"/>
    <property type="project" value="TreeGrafter"/>
</dbReference>
<gene>
    <name evidence="7" type="ORF">OTU49_000920</name>
</gene>
<sequence length="242" mass="27331">ELRGGWGGDTVIELQQLSMELQTMRQDIANYRQILATAKKDIQMAHDLQEQIKQMSLRLVHMKTNLPIHLPHADAPACGATAVPSNLTTKKNTSKDVPPNIQGKVSAKAGSGKERHVPVIDYATVDEFESVPKYIRGRLQYDQVNNAVDELNKALECKYSLMSRPRSKISEVDWRIITTCKRQEIPETKGVYFVVDDDIKRWSGLKLDTAGRSTITVLRTLKRIREIRGPGSLVRFAVLTYM</sequence>
<evidence type="ECO:0000256" key="4">
    <source>
        <dbReference type="ARBA" id="ARBA00047202"/>
    </source>
</evidence>
<keyword evidence="2 5" id="KW-0175">Coiled coil</keyword>
<dbReference type="GO" id="GO:0000940">
    <property type="term" value="C:outer kinetochore"/>
    <property type="evidence" value="ECO:0007669"/>
    <property type="project" value="TreeGrafter"/>
</dbReference>
<protein>
    <recommendedName>
        <fullName evidence="3">SKA complex subunit 1</fullName>
    </recommendedName>
    <alternativeName>
        <fullName evidence="4">Spindle and kinetochore-associated protein 1</fullName>
    </alternativeName>
</protein>
<proteinExistence type="inferred from homology"/>
<evidence type="ECO:0000256" key="5">
    <source>
        <dbReference type="SAM" id="Coils"/>
    </source>
</evidence>
<feature type="coiled-coil region" evidence="5">
    <location>
        <begin position="14"/>
        <end position="65"/>
    </location>
</feature>
<dbReference type="GO" id="GO:0000278">
    <property type="term" value="P:mitotic cell cycle"/>
    <property type="evidence" value="ECO:0007669"/>
    <property type="project" value="TreeGrafter"/>
</dbReference>
<dbReference type="InterPro" id="IPR042031">
    <property type="entry name" value="SKA1_MBD_sf"/>
</dbReference>
<dbReference type="GO" id="GO:0051301">
    <property type="term" value="P:cell division"/>
    <property type="evidence" value="ECO:0007669"/>
    <property type="project" value="InterPro"/>
</dbReference>
<reference evidence="7 8" key="1">
    <citation type="journal article" date="2024" name="BMC Genomics">
        <title>Genome assembly of redclaw crayfish (Cherax quadricarinatus) provides insights into its immune adaptation and hypoxia tolerance.</title>
        <authorList>
            <person name="Liu Z."/>
            <person name="Zheng J."/>
            <person name="Li H."/>
            <person name="Fang K."/>
            <person name="Wang S."/>
            <person name="He J."/>
            <person name="Zhou D."/>
            <person name="Weng S."/>
            <person name="Chi M."/>
            <person name="Gu Z."/>
            <person name="He J."/>
            <person name="Li F."/>
            <person name="Wang M."/>
        </authorList>
    </citation>
    <scope>NUCLEOTIDE SEQUENCE [LARGE SCALE GENOMIC DNA]</scope>
    <source>
        <strain evidence="7">ZL_2023a</strain>
    </source>
</reference>
<evidence type="ECO:0000256" key="3">
    <source>
        <dbReference type="ARBA" id="ARBA00047182"/>
    </source>
</evidence>
<dbReference type="Pfam" id="PF07160">
    <property type="entry name" value="SKA1"/>
    <property type="match status" value="1"/>
</dbReference>
<dbReference type="Gene3D" id="1.10.10.1890">
    <property type="entry name" value="Ska1 microtubule binding domain-like"/>
    <property type="match status" value="1"/>
</dbReference>
<dbReference type="PANTHER" id="PTHR28573:SF1">
    <property type="entry name" value="SPINDLE AND KINETOCHORE-ASSOCIATED PROTEIN 1"/>
    <property type="match status" value="1"/>
</dbReference>
<comment type="caution">
    <text evidence="7">The sequence shown here is derived from an EMBL/GenBank/DDBJ whole genome shotgun (WGS) entry which is preliminary data.</text>
</comment>
<evidence type="ECO:0000256" key="1">
    <source>
        <dbReference type="ARBA" id="ARBA00006836"/>
    </source>
</evidence>
<name>A0AAW0XW98_CHEQU</name>
<dbReference type="GO" id="GO:0007059">
    <property type="term" value="P:chromosome segregation"/>
    <property type="evidence" value="ECO:0007669"/>
    <property type="project" value="InterPro"/>
</dbReference>
<dbReference type="GO" id="GO:0008017">
    <property type="term" value="F:microtubule binding"/>
    <property type="evidence" value="ECO:0007669"/>
    <property type="project" value="InterPro"/>
</dbReference>
<keyword evidence="8" id="KW-1185">Reference proteome</keyword>
<evidence type="ECO:0000256" key="2">
    <source>
        <dbReference type="ARBA" id="ARBA00023054"/>
    </source>
</evidence>
<dbReference type="FunFam" id="1.10.10.1890:FF:000002">
    <property type="entry name" value="Spindle and kinetochore-associated protein 1"/>
    <property type="match status" value="1"/>
</dbReference>
<evidence type="ECO:0000313" key="8">
    <source>
        <dbReference type="Proteomes" id="UP001445076"/>
    </source>
</evidence>
<accession>A0AAW0XW98</accession>
<feature type="region of interest" description="Disordered" evidence="6">
    <location>
        <begin position="86"/>
        <end position="109"/>
    </location>
</feature>
<dbReference type="EMBL" id="JARKIK010000023">
    <property type="protein sequence ID" value="KAK8743935.1"/>
    <property type="molecule type" value="Genomic_DNA"/>
</dbReference>
<dbReference type="GO" id="GO:0005876">
    <property type="term" value="C:spindle microtubule"/>
    <property type="evidence" value="ECO:0007669"/>
    <property type="project" value="TreeGrafter"/>
</dbReference>